<organism evidence="2 3">
    <name type="scientific">Coniella lustricola</name>
    <dbReference type="NCBI Taxonomy" id="2025994"/>
    <lineage>
        <taxon>Eukaryota</taxon>
        <taxon>Fungi</taxon>
        <taxon>Dikarya</taxon>
        <taxon>Ascomycota</taxon>
        <taxon>Pezizomycotina</taxon>
        <taxon>Sordariomycetes</taxon>
        <taxon>Sordariomycetidae</taxon>
        <taxon>Diaporthales</taxon>
        <taxon>Schizoparmaceae</taxon>
        <taxon>Coniella</taxon>
    </lineage>
</organism>
<gene>
    <name evidence="2" type="ORF">BD289DRAFT_482793</name>
</gene>
<dbReference type="Proteomes" id="UP000241462">
    <property type="component" value="Unassembled WGS sequence"/>
</dbReference>
<keyword evidence="3" id="KW-1185">Reference proteome</keyword>
<feature type="compositionally biased region" description="Basic and acidic residues" evidence="1">
    <location>
        <begin position="376"/>
        <end position="401"/>
    </location>
</feature>
<feature type="compositionally biased region" description="Polar residues" evidence="1">
    <location>
        <begin position="260"/>
        <end position="275"/>
    </location>
</feature>
<evidence type="ECO:0000313" key="2">
    <source>
        <dbReference type="EMBL" id="PSR84382.1"/>
    </source>
</evidence>
<feature type="compositionally biased region" description="Low complexity" evidence="1">
    <location>
        <begin position="453"/>
        <end position="465"/>
    </location>
</feature>
<proteinExistence type="predicted"/>
<name>A0A2T3A7R4_9PEZI</name>
<evidence type="ECO:0000256" key="1">
    <source>
        <dbReference type="SAM" id="MobiDB-lite"/>
    </source>
</evidence>
<dbReference type="AlphaFoldDB" id="A0A2T3A7R4"/>
<feature type="compositionally biased region" description="Low complexity" evidence="1">
    <location>
        <begin position="513"/>
        <end position="529"/>
    </location>
</feature>
<feature type="region of interest" description="Disordered" evidence="1">
    <location>
        <begin position="337"/>
        <end position="472"/>
    </location>
</feature>
<protein>
    <submittedName>
        <fullName evidence="2">Uncharacterized protein</fullName>
    </submittedName>
</protein>
<reference evidence="2 3" key="1">
    <citation type="journal article" date="2018" name="Mycol. Prog.">
        <title>Coniella lustricola, a new species from submerged detritus.</title>
        <authorList>
            <person name="Raudabaugh D.B."/>
            <person name="Iturriaga T."/>
            <person name="Carver A."/>
            <person name="Mondo S."/>
            <person name="Pangilinan J."/>
            <person name="Lipzen A."/>
            <person name="He G."/>
            <person name="Amirebrahimi M."/>
            <person name="Grigoriev I.V."/>
            <person name="Miller A.N."/>
        </authorList>
    </citation>
    <scope>NUCLEOTIDE SEQUENCE [LARGE SCALE GENOMIC DNA]</scope>
    <source>
        <strain evidence="2 3">B22-T-1</strain>
    </source>
</reference>
<dbReference type="InParanoid" id="A0A2T3A7R4"/>
<feature type="region of interest" description="Disordered" evidence="1">
    <location>
        <begin position="221"/>
        <end position="297"/>
    </location>
</feature>
<feature type="compositionally biased region" description="Basic and acidic residues" evidence="1">
    <location>
        <begin position="537"/>
        <end position="552"/>
    </location>
</feature>
<feature type="region of interest" description="Disordered" evidence="1">
    <location>
        <begin position="513"/>
        <end position="566"/>
    </location>
</feature>
<sequence>MARPMNCDTSLNWEEIIFPPTDSHIYFSNRPELKDWGAQNFGMDVDDIFGTLPKQFNTVSIPLLTQEAFCNDVYHVARTAKNKDDLYCQLKTRRDSRLEQLHGLWRKATDPDELLKRVNCWRSDRRERTNRQDLKLVTLINNIHCDKSLDTYITYFAWSLRAPRDTDILPRPAIPSGTAAAPTLSTVKEALPKSLASSSSAGDNLAEQECGSQLYLNPLSGEESSQYRAPDERCSPLDESGSTIKEEEWSGQSESPSSSRYTTPPQPTVASATSPPTEPFAASVLSSTPDTADLNYHEAGQNGRACLDPFRELKHKNGHYDPFGGFGKSFYFSVDAIQDEEPSKQSESPSSSRYATPPEYPSNSPVIRNGSSHPLEIIRARDLAEENRDKAVDSSSADKKARAGNPPPYRVQKRQSQRKQSSTRGVQQMLEKFGTKLTASLSPEPVQNREHSASPAPLPLQQQQQKSVPRKPEPLEAAFTGLRTVRGSKITKAGKKPRLRTHDASARLFSTASSLSLSSAPASVSAPSSNISTKSVRRSDRLEARKLKEAKGKAAAHMRPGSGIAE</sequence>
<feature type="compositionally biased region" description="Low complexity" evidence="1">
    <location>
        <begin position="250"/>
        <end position="259"/>
    </location>
</feature>
<dbReference type="OrthoDB" id="4366798at2759"/>
<feature type="compositionally biased region" description="Polar residues" evidence="1">
    <location>
        <begin position="361"/>
        <end position="372"/>
    </location>
</feature>
<dbReference type="EMBL" id="KZ678444">
    <property type="protein sequence ID" value="PSR84382.1"/>
    <property type="molecule type" value="Genomic_DNA"/>
</dbReference>
<evidence type="ECO:0000313" key="3">
    <source>
        <dbReference type="Proteomes" id="UP000241462"/>
    </source>
</evidence>
<accession>A0A2T3A7R4</accession>